<organism evidence="2 3">
    <name type="scientific">Liparis tanakae</name>
    <name type="common">Tanaka's snailfish</name>
    <dbReference type="NCBI Taxonomy" id="230148"/>
    <lineage>
        <taxon>Eukaryota</taxon>
        <taxon>Metazoa</taxon>
        <taxon>Chordata</taxon>
        <taxon>Craniata</taxon>
        <taxon>Vertebrata</taxon>
        <taxon>Euteleostomi</taxon>
        <taxon>Actinopterygii</taxon>
        <taxon>Neopterygii</taxon>
        <taxon>Teleostei</taxon>
        <taxon>Neoteleostei</taxon>
        <taxon>Acanthomorphata</taxon>
        <taxon>Eupercaria</taxon>
        <taxon>Perciformes</taxon>
        <taxon>Cottioidei</taxon>
        <taxon>Cottales</taxon>
        <taxon>Liparidae</taxon>
        <taxon>Liparis</taxon>
    </lineage>
</organism>
<keyword evidence="3" id="KW-1185">Reference proteome</keyword>
<sequence>MARWKTEGNGEGEYDEEEEEEEEEDSSRCPHAGDGAKRKPPAENLTQHGVMAATTPDKH</sequence>
<comment type="caution">
    <text evidence="2">The sequence shown here is derived from an EMBL/GenBank/DDBJ whole genome shotgun (WGS) entry which is preliminary data.</text>
</comment>
<gene>
    <name evidence="2" type="ORF">EYF80_001556</name>
</gene>
<protein>
    <submittedName>
        <fullName evidence="2">Uncharacterized protein</fullName>
    </submittedName>
</protein>
<dbReference type="Proteomes" id="UP000314294">
    <property type="component" value="Unassembled WGS sequence"/>
</dbReference>
<reference evidence="2 3" key="1">
    <citation type="submission" date="2019-03" db="EMBL/GenBank/DDBJ databases">
        <title>First draft genome of Liparis tanakae, snailfish: a comprehensive survey of snailfish specific genes.</title>
        <authorList>
            <person name="Kim W."/>
            <person name="Song I."/>
            <person name="Jeong J.-H."/>
            <person name="Kim D."/>
            <person name="Kim S."/>
            <person name="Ryu S."/>
            <person name="Song J.Y."/>
            <person name="Lee S.K."/>
        </authorList>
    </citation>
    <scope>NUCLEOTIDE SEQUENCE [LARGE SCALE GENOMIC DNA]</scope>
    <source>
        <tissue evidence="2">Muscle</tissue>
    </source>
</reference>
<dbReference type="EMBL" id="SRLO01000006">
    <property type="protein sequence ID" value="TNN88340.1"/>
    <property type="molecule type" value="Genomic_DNA"/>
</dbReference>
<dbReference type="AlphaFoldDB" id="A0A4Z2JDU7"/>
<evidence type="ECO:0000313" key="3">
    <source>
        <dbReference type="Proteomes" id="UP000314294"/>
    </source>
</evidence>
<feature type="compositionally biased region" description="Acidic residues" evidence="1">
    <location>
        <begin position="10"/>
        <end position="25"/>
    </location>
</feature>
<proteinExistence type="predicted"/>
<accession>A0A4Z2JDU7</accession>
<name>A0A4Z2JDU7_9TELE</name>
<evidence type="ECO:0000256" key="1">
    <source>
        <dbReference type="SAM" id="MobiDB-lite"/>
    </source>
</evidence>
<evidence type="ECO:0000313" key="2">
    <source>
        <dbReference type="EMBL" id="TNN88340.1"/>
    </source>
</evidence>
<feature type="region of interest" description="Disordered" evidence="1">
    <location>
        <begin position="1"/>
        <end position="59"/>
    </location>
</feature>